<evidence type="ECO:0000256" key="1">
    <source>
        <dbReference type="ARBA" id="ARBA00022574"/>
    </source>
</evidence>
<dbReference type="AlphaFoldDB" id="A0A2D4N2A5"/>
<dbReference type="Gene3D" id="1.20.1280.50">
    <property type="match status" value="1"/>
</dbReference>
<name>A0A2D4N2A5_9SAUR</name>
<dbReference type="InterPro" id="IPR001810">
    <property type="entry name" value="F-box_dom"/>
</dbReference>
<dbReference type="InterPro" id="IPR042627">
    <property type="entry name" value="FBXW2"/>
</dbReference>
<accession>A0A2D4N2A5</accession>
<evidence type="ECO:0000256" key="2">
    <source>
        <dbReference type="ARBA" id="ARBA00022737"/>
    </source>
</evidence>
<protein>
    <recommendedName>
        <fullName evidence="3">F-box domain-containing protein</fullName>
    </recommendedName>
</protein>
<feature type="domain" description="F-box" evidence="3">
    <location>
        <begin position="39"/>
        <end position="86"/>
    </location>
</feature>
<sequence>MKKGSKQKSSKQSQQTVATTTCKKLFFKFSKQKKYNSQGDFVKLFPLEVILKIFSTLDIHSLCNAAVTCKSWNQTIEHCDDLWKHHCLKIRAVCQREVDDDREKGYSWKVTLHRNYWKSKVKYEWLSGKYSNIQSWSNLPEKCMYPMDVDTWGEILEAELERVLYRGN</sequence>
<dbReference type="PANTHER" id="PTHR44436:SF1">
    <property type="entry name" value="F-BOX_WD REPEAT-CONTAINING PROTEIN 2"/>
    <property type="match status" value="1"/>
</dbReference>
<reference evidence="4" key="2">
    <citation type="submission" date="2017-11" db="EMBL/GenBank/DDBJ databases">
        <title>Coralsnake Venomics: Analyses of Venom Gland Transcriptomes and Proteomes of Six Brazilian Taxa.</title>
        <authorList>
            <person name="Aird S.D."/>
            <person name="Jorge da Silva N."/>
            <person name="Qiu L."/>
            <person name="Villar-Briones A."/>
            <person name="Aparecida-Saddi V."/>
            <person name="Campos-Telles M.P."/>
            <person name="Grau M."/>
            <person name="Mikheyev A.S."/>
        </authorList>
    </citation>
    <scope>NUCLEOTIDE SEQUENCE</scope>
    <source>
        <tissue evidence="4">Venom_gland</tissue>
    </source>
</reference>
<dbReference type="PANTHER" id="PTHR44436">
    <property type="entry name" value="F-BOX/WD REPEAT-CONTAINING PROTEIN 2"/>
    <property type="match status" value="1"/>
</dbReference>
<dbReference type="Pfam" id="PF12937">
    <property type="entry name" value="F-box-like"/>
    <property type="match status" value="1"/>
</dbReference>
<dbReference type="SUPFAM" id="SSF81383">
    <property type="entry name" value="F-box domain"/>
    <property type="match status" value="1"/>
</dbReference>
<keyword evidence="1" id="KW-0853">WD repeat</keyword>
<dbReference type="EMBL" id="IACM01146019">
    <property type="protein sequence ID" value="LAB39814.1"/>
    <property type="molecule type" value="Transcribed_RNA"/>
</dbReference>
<organism evidence="4">
    <name type="scientific">Micrurus spixii</name>
    <name type="common">Amazon coral snake</name>
    <dbReference type="NCBI Taxonomy" id="129469"/>
    <lineage>
        <taxon>Eukaryota</taxon>
        <taxon>Metazoa</taxon>
        <taxon>Chordata</taxon>
        <taxon>Craniata</taxon>
        <taxon>Vertebrata</taxon>
        <taxon>Euteleostomi</taxon>
        <taxon>Lepidosauria</taxon>
        <taxon>Squamata</taxon>
        <taxon>Bifurcata</taxon>
        <taxon>Unidentata</taxon>
        <taxon>Episquamata</taxon>
        <taxon>Toxicofera</taxon>
        <taxon>Serpentes</taxon>
        <taxon>Colubroidea</taxon>
        <taxon>Elapidae</taxon>
        <taxon>Elapinae</taxon>
        <taxon>Micrurus</taxon>
    </lineage>
</organism>
<dbReference type="InterPro" id="IPR036047">
    <property type="entry name" value="F-box-like_dom_sf"/>
</dbReference>
<proteinExistence type="predicted"/>
<reference evidence="4" key="1">
    <citation type="submission" date="2017-07" db="EMBL/GenBank/DDBJ databases">
        <authorList>
            <person name="Mikheyev A."/>
            <person name="Grau M."/>
        </authorList>
    </citation>
    <scope>NUCLEOTIDE SEQUENCE</scope>
    <source>
        <tissue evidence="4">Venom_gland</tissue>
    </source>
</reference>
<evidence type="ECO:0000259" key="3">
    <source>
        <dbReference type="PROSITE" id="PS50181"/>
    </source>
</evidence>
<keyword evidence="2" id="KW-0677">Repeat</keyword>
<dbReference type="SMART" id="SM00256">
    <property type="entry name" value="FBOX"/>
    <property type="match status" value="1"/>
</dbReference>
<evidence type="ECO:0000313" key="4">
    <source>
        <dbReference type="EMBL" id="LAB39814.1"/>
    </source>
</evidence>
<dbReference type="PROSITE" id="PS50181">
    <property type="entry name" value="FBOX"/>
    <property type="match status" value="1"/>
</dbReference>